<sequence length="294" mass="32247">MLQTQLDTYITRSCGAQGPPRDVQPDQRQLDGPARLVQTNLYQWFIPRFPNHDTQPCHSLLRILRDPDVPTGDLSPLLYPEPKNQQERIANIQSVLCRAAQAEHAFRELWNERTACKSFEFNCVAGENDPDYQDRLTETANILLSALYSLKANLGPRALAYVERELTPGGTLRWACRQSGFGYWLSATDNGSPLALLDSIIAAETCETLAAAAATAHDVAADALAEAAHAQLHLQLATNNRAITALIAYRQAEAAHIVALDQASAAQYAPIWEFSTLAPGNGDKMRDELGVGIL</sequence>
<reference evidence="1" key="1">
    <citation type="submission" date="2023-03" db="EMBL/GenBank/DDBJ databases">
        <title>Massive genome expansion in bonnet fungi (Mycena s.s.) driven by repeated elements and novel gene families across ecological guilds.</title>
        <authorList>
            <consortium name="Lawrence Berkeley National Laboratory"/>
            <person name="Harder C.B."/>
            <person name="Miyauchi S."/>
            <person name="Viragh M."/>
            <person name="Kuo A."/>
            <person name="Thoen E."/>
            <person name="Andreopoulos B."/>
            <person name="Lu D."/>
            <person name="Skrede I."/>
            <person name="Drula E."/>
            <person name="Henrissat B."/>
            <person name="Morin E."/>
            <person name="Kohler A."/>
            <person name="Barry K."/>
            <person name="LaButti K."/>
            <person name="Morin E."/>
            <person name="Salamov A."/>
            <person name="Lipzen A."/>
            <person name="Mereny Z."/>
            <person name="Hegedus B."/>
            <person name="Baldrian P."/>
            <person name="Stursova M."/>
            <person name="Weitz H."/>
            <person name="Taylor A."/>
            <person name="Grigoriev I.V."/>
            <person name="Nagy L.G."/>
            <person name="Martin F."/>
            <person name="Kauserud H."/>
        </authorList>
    </citation>
    <scope>NUCLEOTIDE SEQUENCE</scope>
    <source>
        <strain evidence="1">CBHHK002</strain>
    </source>
</reference>
<comment type="caution">
    <text evidence="1">The sequence shown here is derived from an EMBL/GenBank/DDBJ whole genome shotgun (WGS) entry which is preliminary data.</text>
</comment>
<name>A0AAD6ZTC4_9AGAR</name>
<dbReference type="Proteomes" id="UP001218218">
    <property type="component" value="Unassembled WGS sequence"/>
</dbReference>
<proteinExistence type="predicted"/>
<evidence type="ECO:0000313" key="1">
    <source>
        <dbReference type="EMBL" id="KAJ7337630.1"/>
    </source>
</evidence>
<gene>
    <name evidence="1" type="ORF">DFH08DRAFT_812952</name>
</gene>
<organism evidence="1 2">
    <name type="scientific">Mycena albidolilacea</name>
    <dbReference type="NCBI Taxonomy" id="1033008"/>
    <lineage>
        <taxon>Eukaryota</taxon>
        <taxon>Fungi</taxon>
        <taxon>Dikarya</taxon>
        <taxon>Basidiomycota</taxon>
        <taxon>Agaricomycotina</taxon>
        <taxon>Agaricomycetes</taxon>
        <taxon>Agaricomycetidae</taxon>
        <taxon>Agaricales</taxon>
        <taxon>Marasmiineae</taxon>
        <taxon>Mycenaceae</taxon>
        <taxon>Mycena</taxon>
    </lineage>
</organism>
<keyword evidence="2" id="KW-1185">Reference proteome</keyword>
<accession>A0AAD6ZTC4</accession>
<dbReference type="EMBL" id="JARIHO010000029">
    <property type="protein sequence ID" value="KAJ7337630.1"/>
    <property type="molecule type" value="Genomic_DNA"/>
</dbReference>
<evidence type="ECO:0000313" key="2">
    <source>
        <dbReference type="Proteomes" id="UP001218218"/>
    </source>
</evidence>
<protein>
    <submittedName>
        <fullName evidence="1">Uncharacterized protein</fullName>
    </submittedName>
</protein>
<dbReference type="AlphaFoldDB" id="A0AAD6ZTC4"/>